<dbReference type="Proteomes" id="UP000094793">
    <property type="component" value="Chromosome"/>
</dbReference>
<dbReference type="GO" id="GO:0005886">
    <property type="term" value="C:plasma membrane"/>
    <property type="evidence" value="ECO:0007669"/>
    <property type="project" value="UniProtKB-SubCell"/>
</dbReference>
<dbReference type="AlphaFoldDB" id="A0A1D7W6Q8"/>
<accession>A0A1D7W6Q8</accession>
<dbReference type="EMBL" id="CP017150">
    <property type="protein sequence ID" value="AOP54726.1"/>
    <property type="molecule type" value="Genomic_DNA"/>
</dbReference>
<dbReference type="InterPro" id="IPR050250">
    <property type="entry name" value="Macrolide_Exporter_MacB"/>
</dbReference>
<keyword evidence="4" id="KW-1133">Transmembrane helix</keyword>
<dbReference type="PATRIC" id="fig|1703.10.peg.3130"/>
<dbReference type="GO" id="GO:0022857">
    <property type="term" value="F:transmembrane transporter activity"/>
    <property type="evidence" value="ECO:0007669"/>
    <property type="project" value="TreeGrafter"/>
</dbReference>
<protein>
    <submittedName>
        <fullName evidence="8">ABC transporter, permease protein</fullName>
    </submittedName>
</protein>
<evidence type="ECO:0000256" key="5">
    <source>
        <dbReference type="ARBA" id="ARBA00023136"/>
    </source>
</evidence>
<feature type="domain" description="ABC3 transporter permease C-terminal" evidence="7">
    <location>
        <begin position="348"/>
        <end position="466"/>
    </location>
</feature>
<evidence type="ECO:0000313" key="8">
    <source>
        <dbReference type="EMBL" id="AOP54726.1"/>
    </source>
</evidence>
<dbReference type="KEGG" id="blin:BLSMQ_3024"/>
<evidence type="ECO:0000259" key="7">
    <source>
        <dbReference type="Pfam" id="PF02687"/>
    </source>
</evidence>
<dbReference type="PANTHER" id="PTHR30572">
    <property type="entry name" value="MEMBRANE COMPONENT OF TRANSPORTER-RELATED"/>
    <property type="match status" value="1"/>
</dbReference>
<dbReference type="PANTHER" id="PTHR30572:SF4">
    <property type="entry name" value="ABC TRANSPORTER PERMEASE YTRF"/>
    <property type="match status" value="1"/>
</dbReference>
<dbReference type="OrthoDB" id="9780560at2"/>
<evidence type="ECO:0000313" key="9">
    <source>
        <dbReference type="Proteomes" id="UP000094793"/>
    </source>
</evidence>
<evidence type="ECO:0000256" key="6">
    <source>
        <dbReference type="ARBA" id="ARBA00038076"/>
    </source>
</evidence>
<evidence type="ECO:0000256" key="3">
    <source>
        <dbReference type="ARBA" id="ARBA00022692"/>
    </source>
</evidence>
<gene>
    <name evidence="8" type="ORF">BLSMQ_3024</name>
</gene>
<dbReference type="Pfam" id="PF02687">
    <property type="entry name" value="FtsX"/>
    <property type="match status" value="2"/>
</dbReference>
<evidence type="ECO:0000256" key="4">
    <source>
        <dbReference type="ARBA" id="ARBA00022989"/>
    </source>
</evidence>
<evidence type="ECO:0000256" key="1">
    <source>
        <dbReference type="ARBA" id="ARBA00004651"/>
    </source>
</evidence>
<keyword evidence="2" id="KW-1003">Cell membrane</keyword>
<keyword evidence="3" id="KW-0812">Transmembrane</keyword>
<comment type="subcellular location">
    <subcellularLocation>
        <location evidence="1">Cell membrane</location>
        <topology evidence="1">Multi-pass membrane protein</topology>
    </subcellularLocation>
</comment>
<evidence type="ECO:0000256" key="2">
    <source>
        <dbReference type="ARBA" id="ARBA00022475"/>
    </source>
</evidence>
<name>A0A1D7W6Q8_BREAU</name>
<dbReference type="InterPro" id="IPR003838">
    <property type="entry name" value="ABC3_permease_C"/>
</dbReference>
<organism evidence="8 9">
    <name type="scientific">Brevibacterium aurantiacum</name>
    <dbReference type="NCBI Taxonomy" id="273384"/>
    <lineage>
        <taxon>Bacteria</taxon>
        <taxon>Bacillati</taxon>
        <taxon>Actinomycetota</taxon>
        <taxon>Actinomycetes</taxon>
        <taxon>Micrococcales</taxon>
        <taxon>Brevibacteriaceae</taxon>
        <taxon>Brevibacterium</taxon>
    </lineage>
</organism>
<comment type="similarity">
    <text evidence="6">Belongs to the ABC-4 integral membrane protein family.</text>
</comment>
<feature type="domain" description="ABC3 transporter permease C-terminal" evidence="7">
    <location>
        <begin position="64"/>
        <end position="179"/>
    </location>
</feature>
<reference evidence="9" key="1">
    <citation type="submission" date="2016-09" db="EMBL/GenBank/DDBJ databases">
        <title>Complete Genome Sequence of Brevibacterium linens SMQ-1335.</title>
        <authorList>
            <person name="de Melo A.G."/>
            <person name="Labrie S.J."/>
            <person name="Dumaresq J."/>
            <person name="Roberts R.J."/>
            <person name="Tremblay D.M."/>
            <person name="Moineau S."/>
        </authorList>
    </citation>
    <scope>NUCLEOTIDE SEQUENCE [LARGE SCALE GENOMIC DNA]</scope>
    <source>
        <strain evidence="9">SMQ-1335</strain>
    </source>
</reference>
<dbReference type="eggNOG" id="COG0577">
    <property type="taxonomic scope" value="Bacteria"/>
</dbReference>
<dbReference type="RefSeq" id="WP_069600721.1">
    <property type="nucleotide sequence ID" value="NZ_CP017150.1"/>
</dbReference>
<keyword evidence="5" id="KW-0472">Membrane</keyword>
<proteinExistence type="inferred from homology"/>
<sequence length="473" mass="49740">MNPMREIRTNPRQFAPSFLVVFIAALFGTVIMQGIEILTAWMSSAKIVSESDTAQGLLTTVGLVFFVIALFVSSIVIANTFSIIIAGRSRQLALLRLIGASSRRLRRAASVEGLLVSIPSAIAAFLVSAALAKATTAYLGEQITVEPELLSPMMFLPGAATIVVTWFSAYLGAQRISGISPIEATSQAVERRPEDARASMGALAGALILLSMGITLLISGVVGASGNTVSVLGVLLVAVGAALTFVGVIVGNPWILPPLQTLTGWLLGRTATARLAASTIARHPTRNARTVIGLVIGITLIVMFATAMTTFRDQLLDYAESLGDDGWGGFEDVLKTIIDQTMMFFLGMVLFSVIIAVIGVANALTLSVRQRTQEIGLLMALGQTPRRVRRMIIAEGMQLSVTACLVAVPLGIAFGWIGALVLLSPLTGFFAPSVPWWVIISVVAGSLLAVLAASRAPARAATSISPVEALEAV</sequence>